<keyword evidence="3 5" id="KW-0067">ATP-binding</keyword>
<dbReference type="Gene3D" id="3.40.50.300">
    <property type="entry name" value="P-loop containing nucleotide triphosphate hydrolases"/>
    <property type="match status" value="1"/>
</dbReference>
<dbReference type="PANTHER" id="PTHR43423:SF1">
    <property type="entry name" value="ABC TRANSPORTER I FAMILY MEMBER 17"/>
    <property type="match status" value="1"/>
</dbReference>
<reference evidence="5 6" key="1">
    <citation type="submission" date="2020-05" db="EMBL/GenBank/DDBJ databases">
        <title>Draft genome sequence of Desulfovibrio psychrotolerans JS1T.</title>
        <authorList>
            <person name="Ueno A."/>
            <person name="Tamazawa S."/>
            <person name="Tamamura S."/>
            <person name="Murakami T."/>
            <person name="Kiyama T."/>
            <person name="Inomata H."/>
            <person name="Amano Y."/>
            <person name="Miyakawa K."/>
            <person name="Tamaki H."/>
            <person name="Naganuma T."/>
            <person name="Kaneko K."/>
        </authorList>
    </citation>
    <scope>NUCLEOTIDE SEQUENCE [LARGE SCALE GENOMIC DNA]</scope>
    <source>
        <strain evidence="5 6">JS1</strain>
    </source>
</reference>
<sequence>METGMEFVNVSYTWPGGKGLHAVNLAVAPGDFVMIAGPSGSGKSTLLRLAARLEEPESGVIRFQGTPLAEYAPPLLRRRIGFVQQTPVVAEGSVRDNLLLPFGFAVNRGEAKPDDEALRGWLERLALAGVRLEDDARALSVGQRQRLCIIRSLLLRPALLLMDEPTSALDRESRGIVERMAEELNAAGMTVLMVSHSEYCPVAVHRCLTVRDGRVEEAA</sequence>
<dbReference type="SUPFAM" id="SSF52540">
    <property type="entry name" value="P-loop containing nucleoside triphosphate hydrolases"/>
    <property type="match status" value="1"/>
</dbReference>
<dbReference type="InterPro" id="IPR003593">
    <property type="entry name" value="AAA+_ATPase"/>
</dbReference>
<accession>A0A7J0BXJ4</accession>
<keyword evidence="1" id="KW-0813">Transport</keyword>
<dbReference type="PANTHER" id="PTHR43423">
    <property type="entry name" value="ABC TRANSPORTER I FAMILY MEMBER 17"/>
    <property type="match status" value="1"/>
</dbReference>
<evidence type="ECO:0000313" key="5">
    <source>
        <dbReference type="EMBL" id="GFM37915.1"/>
    </source>
</evidence>
<dbReference type="GO" id="GO:0005524">
    <property type="term" value="F:ATP binding"/>
    <property type="evidence" value="ECO:0007669"/>
    <property type="project" value="UniProtKB-KW"/>
</dbReference>
<keyword evidence="6" id="KW-1185">Reference proteome</keyword>
<comment type="caution">
    <text evidence="5">The sequence shown here is derived from an EMBL/GenBank/DDBJ whole genome shotgun (WGS) entry which is preliminary data.</text>
</comment>
<evidence type="ECO:0000259" key="4">
    <source>
        <dbReference type="PROSITE" id="PS50893"/>
    </source>
</evidence>
<dbReference type="Proteomes" id="UP000503820">
    <property type="component" value="Unassembled WGS sequence"/>
</dbReference>
<organism evidence="5 6">
    <name type="scientific">Desulfovibrio psychrotolerans</name>
    <dbReference type="NCBI Taxonomy" id="415242"/>
    <lineage>
        <taxon>Bacteria</taxon>
        <taxon>Pseudomonadati</taxon>
        <taxon>Thermodesulfobacteriota</taxon>
        <taxon>Desulfovibrionia</taxon>
        <taxon>Desulfovibrionales</taxon>
        <taxon>Desulfovibrionaceae</taxon>
        <taxon>Desulfovibrio</taxon>
    </lineage>
</organism>
<dbReference type="RefSeq" id="WP_174410531.1">
    <property type="nucleotide sequence ID" value="NZ_BLVP01000010.1"/>
</dbReference>
<dbReference type="InterPro" id="IPR017871">
    <property type="entry name" value="ABC_transporter-like_CS"/>
</dbReference>
<dbReference type="AlphaFoldDB" id="A0A7J0BXJ4"/>
<proteinExistence type="predicted"/>
<feature type="domain" description="ABC transporter" evidence="4">
    <location>
        <begin position="5"/>
        <end position="219"/>
    </location>
</feature>
<dbReference type="GO" id="GO:0016887">
    <property type="term" value="F:ATP hydrolysis activity"/>
    <property type="evidence" value="ECO:0007669"/>
    <property type="project" value="InterPro"/>
</dbReference>
<dbReference type="PROSITE" id="PS00211">
    <property type="entry name" value="ABC_TRANSPORTER_1"/>
    <property type="match status" value="1"/>
</dbReference>
<dbReference type="InterPro" id="IPR027417">
    <property type="entry name" value="P-loop_NTPase"/>
</dbReference>
<evidence type="ECO:0000256" key="2">
    <source>
        <dbReference type="ARBA" id="ARBA00022741"/>
    </source>
</evidence>
<dbReference type="EMBL" id="BLVP01000010">
    <property type="protein sequence ID" value="GFM37915.1"/>
    <property type="molecule type" value="Genomic_DNA"/>
</dbReference>
<dbReference type="SMART" id="SM00382">
    <property type="entry name" value="AAA"/>
    <property type="match status" value="1"/>
</dbReference>
<name>A0A7J0BXJ4_9BACT</name>
<evidence type="ECO:0000256" key="1">
    <source>
        <dbReference type="ARBA" id="ARBA00022448"/>
    </source>
</evidence>
<dbReference type="Pfam" id="PF00005">
    <property type="entry name" value="ABC_tran"/>
    <property type="match status" value="1"/>
</dbReference>
<evidence type="ECO:0000313" key="6">
    <source>
        <dbReference type="Proteomes" id="UP000503820"/>
    </source>
</evidence>
<dbReference type="PROSITE" id="PS50893">
    <property type="entry name" value="ABC_TRANSPORTER_2"/>
    <property type="match status" value="1"/>
</dbReference>
<evidence type="ECO:0000256" key="3">
    <source>
        <dbReference type="ARBA" id="ARBA00022840"/>
    </source>
</evidence>
<protein>
    <submittedName>
        <fullName evidence="5">ABC transporter ATP-binding protein</fullName>
    </submittedName>
</protein>
<keyword evidence="2" id="KW-0547">Nucleotide-binding</keyword>
<dbReference type="InterPro" id="IPR003439">
    <property type="entry name" value="ABC_transporter-like_ATP-bd"/>
</dbReference>
<gene>
    <name evidence="5" type="ORF">DSM19430T_25990</name>
</gene>